<keyword evidence="2" id="KW-1185">Reference proteome</keyword>
<proteinExistence type="predicted"/>
<evidence type="ECO:0000313" key="3">
    <source>
        <dbReference type="RefSeq" id="XP_027187925.1"/>
    </source>
</evidence>
<evidence type="ECO:0000313" key="2">
    <source>
        <dbReference type="Proteomes" id="UP000087171"/>
    </source>
</evidence>
<reference evidence="3" key="2">
    <citation type="submission" date="2025-08" db="UniProtKB">
        <authorList>
            <consortium name="RefSeq"/>
        </authorList>
    </citation>
    <scope>IDENTIFICATION</scope>
    <source>
        <tissue evidence="3">Etiolated seedlings</tissue>
    </source>
</reference>
<sequence length="155" mass="17831">MDSVGSSSHALPLTDVTQDDFIANQKKLPSSSSIEEHESLQQHSLMPTNADGVIVAMPVAYKKANEDTIIYIEGPRKSRKKTKAYAYDTTMWAYERRARNDGKKFDNVYIHKTENFQCRSLQEVERYEKEGERPSQYNRKKKQLKKNGETPNVSL</sequence>
<reference evidence="2" key="1">
    <citation type="journal article" date="2013" name="Nat. Biotechnol.">
        <title>Draft genome sequence of chickpea (Cicer arietinum) provides a resource for trait improvement.</title>
        <authorList>
            <person name="Varshney R.K."/>
            <person name="Song C."/>
            <person name="Saxena R.K."/>
            <person name="Azam S."/>
            <person name="Yu S."/>
            <person name="Sharpe A.G."/>
            <person name="Cannon S."/>
            <person name="Baek J."/>
            <person name="Rosen B.D."/>
            <person name="Tar'an B."/>
            <person name="Millan T."/>
            <person name="Zhang X."/>
            <person name="Ramsay L.D."/>
            <person name="Iwata A."/>
            <person name="Wang Y."/>
            <person name="Nelson W."/>
            <person name="Farmer A.D."/>
            <person name="Gaur P.M."/>
            <person name="Soderlund C."/>
            <person name="Penmetsa R.V."/>
            <person name="Xu C."/>
            <person name="Bharti A.K."/>
            <person name="He W."/>
            <person name="Winter P."/>
            <person name="Zhao S."/>
            <person name="Hane J.K."/>
            <person name="Carrasquilla-Garcia N."/>
            <person name="Condie J.A."/>
            <person name="Upadhyaya H.D."/>
            <person name="Luo M.C."/>
            <person name="Thudi M."/>
            <person name="Gowda C.L."/>
            <person name="Singh N.P."/>
            <person name="Lichtenzveig J."/>
            <person name="Gali K.K."/>
            <person name="Rubio J."/>
            <person name="Nadarajan N."/>
            <person name="Dolezel J."/>
            <person name="Bansal K.C."/>
            <person name="Xu X."/>
            <person name="Edwards D."/>
            <person name="Zhang G."/>
            <person name="Kahl G."/>
            <person name="Gil J."/>
            <person name="Singh K.B."/>
            <person name="Datta S.K."/>
            <person name="Jackson S.A."/>
            <person name="Wang J."/>
            <person name="Cook D.R."/>
        </authorList>
    </citation>
    <scope>NUCLEOTIDE SEQUENCE [LARGE SCALE GENOMIC DNA]</scope>
    <source>
        <strain evidence="2">cv. CDC Frontier</strain>
    </source>
</reference>
<dbReference type="OrthoDB" id="852309at2759"/>
<feature type="region of interest" description="Disordered" evidence="1">
    <location>
        <begin position="127"/>
        <end position="155"/>
    </location>
</feature>
<evidence type="ECO:0000256" key="1">
    <source>
        <dbReference type="SAM" id="MobiDB-lite"/>
    </source>
</evidence>
<accession>A0A3Q7YD18</accession>
<protein>
    <submittedName>
        <fullName evidence="3">Uncharacterized protein LOC113785511</fullName>
    </submittedName>
</protein>
<organism evidence="2 3">
    <name type="scientific">Cicer arietinum</name>
    <name type="common">Chickpea</name>
    <name type="synonym">Garbanzo</name>
    <dbReference type="NCBI Taxonomy" id="3827"/>
    <lineage>
        <taxon>Eukaryota</taxon>
        <taxon>Viridiplantae</taxon>
        <taxon>Streptophyta</taxon>
        <taxon>Embryophyta</taxon>
        <taxon>Tracheophyta</taxon>
        <taxon>Spermatophyta</taxon>
        <taxon>Magnoliopsida</taxon>
        <taxon>eudicotyledons</taxon>
        <taxon>Gunneridae</taxon>
        <taxon>Pentapetalae</taxon>
        <taxon>rosids</taxon>
        <taxon>fabids</taxon>
        <taxon>Fabales</taxon>
        <taxon>Fabaceae</taxon>
        <taxon>Papilionoideae</taxon>
        <taxon>50 kb inversion clade</taxon>
        <taxon>NPAAA clade</taxon>
        <taxon>Hologalegina</taxon>
        <taxon>IRL clade</taxon>
        <taxon>Cicereae</taxon>
        <taxon>Cicer</taxon>
    </lineage>
</organism>
<gene>
    <name evidence="3" type="primary">LOC113785511</name>
</gene>
<dbReference type="RefSeq" id="XP_027187925.1">
    <property type="nucleotide sequence ID" value="XM_027332124.1"/>
</dbReference>
<dbReference type="AlphaFoldDB" id="A0A3Q7YD18"/>
<name>A0A3Q7YD18_CICAR</name>
<dbReference type="Proteomes" id="UP000087171">
    <property type="component" value="Chromosome Ca2"/>
</dbReference>